<dbReference type="InterPro" id="IPR006050">
    <property type="entry name" value="DNA_photolyase_N"/>
</dbReference>
<dbReference type="AlphaFoldDB" id="A0A1E1IQ88"/>
<evidence type="ECO:0000256" key="1">
    <source>
        <dbReference type="ARBA" id="ARBA00005862"/>
    </source>
</evidence>
<protein>
    <submittedName>
        <fullName evidence="7">DNA photolyase, putative</fullName>
    </submittedName>
</protein>
<dbReference type="Pfam" id="PF03441">
    <property type="entry name" value="FAD_binding_7"/>
    <property type="match status" value="1"/>
</dbReference>
<comment type="similarity">
    <text evidence="1">Belongs to the DNA photolyase class-1 family.</text>
</comment>
<dbReference type="InterPro" id="IPR005101">
    <property type="entry name" value="Cryptochr/Photolyase_FAD-bd"/>
</dbReference>
<dbReference type="InterPro" id="IPR036155">
    <property type="entry name" value="Crypto/Photolyase_N_sf"/>
</dbReference>
<organism evidence="7">
    <name type="scientific">Leishmania guyanensis</name>
    <dbReference type="NCBI Taxonomy" id="5670"/>
    <lineage>
        <taxon>Eukaryota</taxon>
        <taxon>Discoba</taxon>
        <taxon>Euglenozoa</taxon>
        <taxon>Kinetoplastea</taxon>
        <taxon>Metakinetoplastina</taxon>
        <taxon>Trypanosomatida</taxon>
        <taxon>Trypanosomatidae</taxon>
        <taxon>Leishmaniinae</taxon>
        <taxon>Leishmania</taxon>
        <taxon>Leishmania guyanensis species complex</taxon>
    </lineage>
</organism>
<dbReference type="PROSITE" id="PS51645">
    <property type="entry name" value="PHR_CRY_ALPHA_BETA"/>
    <property type="match status" value="1"/>
</dbReference>
<sequence length="1078" mass="117549">MSMQSVGRLPVSREPAGMMLRRLAARWKSEHDHGSRTLMCAQRTFLTATRVRRMSGSSSSSSNGTSTGSSTEAARNAAVYFDGPSLLNDDVDSEHNSPSAVHLSAAPPAPPPPPPTASSMSPVEITAEGWAELQQHLHQVEGTDVELLGATQGVTPPLSDAKVGHVDKAAAVAEDGPHSDGTFAGQRPQVSPSPPFVSPEDVADLATDLAQEVGALRHDSSFTSARGWEKAELEAGADSGHQDDGIEYGDDAERDEQLLASLKGHRVRLQNTPDVVMPPLIIPDKKGHLAANTQPLLHSCGGEGEASAPTAETTSRSLAVAPQPAVRLLNRHSYLAEQDRLYLGACTAPDAQLRSSDAMQAVSPSAGPQPHSRCILVVFSSTDLRVHDNHLLAFASGCARAAAIKTGGPVSVIGVCVLDYRTFAQPSVVGGFFRQSPQRAQFLLDTVAALRVKLEGTLHVPLLVRCGRPEEHVPRLAVELGAMHVLMTTQYAPHERRVQELMVRRLQAGTWVSREEVTDEAVVAGAVGQVASAALDVSCGFAADEDDPLIAVVEHASSGAGGQQHPYYRGSSAPSRNRTAAALPEVHCLWQSTLVHLDDLPTPLAAMKEGERWYHDDVTVSLIRPTEPYNKATALLAELPLTWQTAALLPTEEERYGRVGSSVLRGALPRLEDLGYSVSAVRGTDFAFQEVIATQSSHPDAGEDAALVRLQDWLAQGGVTSLLRYGRERRTNTKMYSQKLARVSPYIALGALSPRKYYEVLREFAQANQRDAFVQQQFREGLLRLSRRDYWHWMGLRFGDRLFFSYGPHPEHTDDVPDWRHDRKVVQRWCNGLTGIPFADAAMRELVGTGFVAHEGRQALAWLLTRGYGQDWRLGAEWMERCSLDYDPFVCYGNYAYSCGLMLDDFGEPVRSVYYLAHQHDQTGIYIKKWLPQLSKVPPVYVHRPHVLTERMQAMHGVYLGKNYPYPLKLWQGAQRSLSAAELTAYYPQGIVKGPGYTEALRYGSAVMQPEEYNAAVSPTYVQLQEWAAMLPASAFAGIEDDDEKAKHLSLVEVAAPRKSAAPAAAAAAGLTLKRVVV</sequence>
<dbReference type="GO" id="GO:0003677">
    <property type="term" value="F:DNA binding"/>
    <property type="evidence" value="ECO:0007669"/>
    <property type="project" value="TreeGrafter"/>
</dbReference>
<proteinExistence type="inferred from homology"/>
<dbReference type="InterPro" id="IPR036134">
    <property type="entry name" value="Crypto/Photolyase_FAD-like_sf"/>
</dbReference>
<dbReference type="GO" id="GO:0071949">
    <property type="term" value="F:FAD binding"/>
    <property type="evidence" value="ECO:0007669"/>
    <property type="project" value="TreeGrafter"/>
</dbReference>
<dbReference type="SUPFAM" id="SSF48173">
    <property type="entry name" value="Cryptochrome/photolyase FAD-binding domain"/>
    <property type="match status" value="1"/>
</dbReference>
<keyword evidence="2 4" id="KW-0285">Flavoprotein</keyword>
<feature type="region of interest" description="Disordered" evidence="5">
    <location>
        <begin position="174"/>
        <end position="198"/>
    </location>
</feature>
<keyword evidence="3 4" id="KW-0274">FAD</keyword>
<dbReference type="SUPFAM" id="SSF52425">
    <property type="entry name" value="Cryptochrome/photolyase, N-terminal domain"/>
    <property type="match status" value="1"/>
</dbReference>
<evidence type="ECO:0000256" key="4">
    <source>
        <dbReference type="PIRSR" id="PIRSR602081-1"/>
    </source>
</evidence>
<evidence type="ECO:0000256" key="2">
    <source>
        <dbReference type="ARBA" id="ARBA00022630"/>
    </source>
</evidence>
<dbReference type="PANTHER" id="PTHR11455">
    <property type="entry name" value="CRYPTOCHROME"/>
    <property type="match status" value="1"/>
</dbReference>
<gene>
    <name evidence="7" type="primary">LgM4147LRVhigh.09.00280.00210</name>
    <name evidence="7" type="ORF">BN36_0908350</name>
</gene>
<dbReference type="InterPro" id="IPR014729">
    <property type="entry name" value="Rossmann-like_a/b/a_fold"/>
</dbReference>
<name>A0A1E1IQ88_LEIGU</name>
<dbReference type="EMBL" id="CALQ01000252">
    <property type="protein sequence ID" value="CCM13325.1"/>
    <property type="molecule type" value="Genomic_DNA"/>
</dbReference>
<dbReference type="Gene3D" id="3.40.50.620">
    <property type="entry name" value="HUPs"/>
    <property type="match status" value="1"/>
</dbReference>
<comment type="cofactor">
    <cofactor evidence="4">
        <name>FAD</name>
        <dbReference type="ChEBI" id="CHEBI:57692"/>
    </cofactor>
    <text evidence="4">Binds 1 FAD per subunit.</text>
</comment>
<feature type="compositionally biased region" description="Pro residues" evidence="5">
    <location>
        <begin position="107"/>
        <end position="116"/>
    </location>
</feature>
<evidence type="ECO:0000259" key="6">
    <source>
        <dbReference type="PROSITE" id="PS51645"/>
    </source>
</evidence>
<evidence type="ECO:0000256" key="5">
    <source>
        <dbReference type="SAM" id="MobiDB-lite"/>
    </source>
</evidence>
<feature type="binding site" evidence="4">
    <location>
        <begin position="885"/>
        <end position="887"/>
    </location>
    <ligand>
        <name>FAD</name>
        <dbReference type="ChEBI" id="CHEBI:57692"/>
    </ligand>
</feature>
<accession>A0A1E1IQ88</accession>
<dbReference type="PANTHER" id="PTHR11455:SF22">
    <property type="entry name" value="CRYPTOCHROME DASH"/>
    <property type="match status" value="1"/>
</dbReference>
<feature type="compositionally biased region" description="Low complexity" evidence="5">
    <location>
        <begin position="55"/>
        <end position="71"/>
    </location>
</feature>
<feature type="region of interest" description="Disordered" evidence="5">
    <location>
        <begin position="51"/>
        <end position="71"/>
    </location>
</feature>
<evidence type="ECO:0000256" key="3">
    <source>
        <dbReference type="ARBA" id="ARBA00022827"/>
    </source>
</evidence>
<feature type="domain" description="Photolyase/cryptochrome alpha/beta" evidence="6">
    <location>
        <begin position="374"/>
        <end position="522"/>
    </location>
</feature>
<feature type="compositionally biased region" description="Low complexity" evidence="5">
    <location>
        <begin position="97"/>
        <end position="106"/>
    </location>
</feature>
<dbReference type="GO" id="GO:0003904">
    <property type="term" value="F:deoxyribodipyrimidine photo-lyase activity"/>
    <property type="evidence" value="ECO:0007669"/>
    <property type="project" value="TreeGrafter"/>
</dbReference>
<dbReference type="InterPro" id="IPR002081">
    <property type="entry name" value="Cryptochrome/DNA_photolyase_1"/>
</dbReference>
<evidence type="ECO:0000313" key="7">
    <source>
        <dbReference type="EMBL" id="CCM13325.1"/>
    </source>
</evidence>
<dbReference type="Gene3D" id="1.10.579.10">
    <property type="entry name" value="DNA Cyclobutane Dipyrimidine Photolyase, subunit A, domain 3"/>
    <property type="match status" value="1"/>
</dbReference>
<dbReference type="Gene3D" id="1.25.40.80">
    <property type="match status" value="1"/>
</dbReference>
<dbReference type="Pfam" id="PF00875">
    <property type="entry name" value="DNA_photolyase"/>
    <property type="match status" value="1"/>
</dbReference>
<feature type="region of interest" description="Disordered" evidence="5">
    <location>
        <begin position="85"/>
        <end position="121"/>
    </location>
</feature>
<reference evidence="7" key="1">
    <citation type="submission" date="2012-08" db="EMBL/GenBank/DDBJ databases">
        <title>Comparative genomics of metastatic and non-metastatic Leishmania guyanensis provides insights into polygenic factors involved in Leishmania RNA virus infection.</title>
        <authorList>
            <person name="Smith D."/>
            <person name="Hertz-Fowler C."/>
            <person name="Martin R."/>
            <person name="Dickens N."/>
            <person name="Fasel N."/>
            <person name="Falquet L."/>
            <person name="Beverley S."/>
            <person name="Zangger H."/>
            <person name="Calderon-Copete S."/>
            <person name="Mottram J."/>
            <person name="Xenarios I."/>
        </authorList>
    </citation>
    <scope>NUCLEOTIDE SEQUENCE</scope>
    <source>
        <strain evidence="7">MHOM/BR/75/M4147/SSU:IR2SAT-LUC</strain>
    </source>
</reference>
<dbReference type="GO" id="GO:0000719">
    <property type="term" value="P:photoreactive repair"/>
    <property type="evidence" value="ECO:0007669"/>
    <property type="project" value="TreeGrafter"/>
</dbReference>
<keyword evidence="7" id="KW-0456">Lyase</keyword>
<feature type="binding site" evidence="4">
    <location>
        <position position="778"/>
    </location>
    <ligand>
        <name>FAD</name>
        <dbReference type="ChEBI" id="CHEBI:57692"/>
    </ligand>
</feature>
<feature type="binding site" evidence="4">
    <location>
        <position position="725"/>
    </location>
    <ligand>
        <name>FAD</name>
        <dbReference type="ChEBI" id="CHEBI:57692"/>
    </ligand>
</feature>